<keyword evidence="5 6" id="KW-0472">Membrane</keyword>
<dbReference type="GO" id="GO:0005886">
    <property type="term" value="C:plasma membrane"/>
    <property type="evidence" value="ECO:0007669"/>
    <property type="project" value="UniProtKB-SubCell"/>
</dbReference>
<dbReference type="GO" id="GO:0015658">
    <property type="term" value="F:branched-chain amino acid transmembrane transporter activity"/>
    <property type="evidence" value="ECO:0007669"/>
    <property type="project" value="InterPro"/>
</dbReference>
<feature type="transmembrane region" description="Helical" evidence="6">
    <location>
        <begin position="12"/>
        <end position="33"/>
    </location>
</feature>
<evidence type="ECO:0000256" key="1">
    <source>
        <dbReference type="ARBA" id="ARBA00004651"/>
    </source>
</evidence>
<feature type="transmembrane region" description="Helical" evidence="6">
    <location>
        <begin position="216"/>
        <end position="236"/>
    </location>
</feature>
<name>A0A346A4R9_9HYPH</name>
<feature type="transmembrane region" description="Helical" evidence="6">
    <location>
        <begin position="124"/>
        <end position="142"/>
    </location>
</feature>
<evidence type="ECO:0000256" key="2">
    <source>
        <dbReference type="ARBA" id="ARBA00022475"/>
    </source>
</evidence>
<dbReference type="Proteomes" id="UP000254889">
    <property type="component" value="Chromosome"/>
</dbReference>
<dbReference type="CDD" id="cd06581">
    <property type="entry name" value="TM_PBP1_LivM_like"/>
    <property type="match status" value="1"/>
</dbReference>
<evidence type="ECO:0000256" key="6">
    <source>
        <dbReference type="SAM" id="Phobius"/>
    </source>
</evidence>
<evidence type="ECO:0000313" key="7">
    <source>
        <dbReference type="EMBL" id="AXK84166.1"/>
    </source>
</evidence>
<dbReference type="InterPro" id="IPR043428">
    <property type="entry name" value="LivM-like"/>
</dbReference>
<dbReference type="PANTHER" id="PTHR30482">
    <property type="entry name" value="HIGH-AFFINITY BRANCHED-CHAIN AMINO ACID TRANSPORT SYSTEM PERMEASE"/>
    <property type="match status" value="1"/>
</dbReference>
<comment type="subcellular location">
    <subcellularLocation>
        <location evidence="1">Cell membrane</location>
        <topology evidence="1">Multi-pass membrane protein</topology>
    </subcellularLocation>
</comment>
<dbReference type="OrthoDB" id="9804361at2"/>
<dbReference type="InterPro" id="IPR001851">
    <property type="entry name" value="ABC_transp_permease"/>
</dbReference>
<keyword evidence="3 6" id="KW-0812">Transmembrane</keyword>
<feature type="transmembrane region" description="Helical" evidence="6">
    <location>
        <begin position="74"/>
        <end position="91"/>
    </location>
</feature>
<keyword evidence="8" id="KW-1185">Reference proteome</keyword>
<proteinExistence type="predicted"/>
<dbReference type="KEGG" id="ptaw:DW352_21660"/>
<sequence>MSAPSLNRPALPAFAVWLVVLAAAALVLLPIAARYAETPYYVVLVTRLLIFAVAATALNLVLGFGGMVSFGHSLFMGIGAYSVALCSYFGIGNGWAHLAFAIVVSAFAAMATGAVALRTRGVAFIMITLAFAQMFYFLVISLKEFGGDDGLPISMGSRFGFVDLKNPTTLYYTTFGVLALLIYGSYRLYHARFGLVLRGCMINEDRMRALGFPTTTYKLVAYVLSGCVAGISGLLLANLTMFASPSYASWTVSGDLMIMVVLGGTGTVMGPAFGAFAFLLIEDLLKRFTDHWIGGVGVMIVLIGLLARRGLWGSLPGRPR</sequence>
<dbReference type="EMBL" id="CP031417">
    <property type="protein sequence ID" value="AXK84166.1"/>
    <property type="molecule type" value="Genomic_DNA"/>
</dbReference>
<dbReference type="PANTHER" id="PTHR30482:SF17">
    <property type="entry name" value="ABC TRANSPORTER ATP-BINDING PROTEIN"/>
    <property type="match status" value="1"/>
</dbReference>
<evidence type="ECO:0000256" key="5">
    <source>
        <dbReference type="ARBA" id="ARBA00023136"/>
    </source>
</evidence>
<dbReference type="AlphaFoldDB" id="A0A346A4R9"/>
<feature type="transmembrane region" description="Helical" evidence="6">
    <location>
        <begin position="97"/>
        <end position="117"/>
    </location>
</feature>
<evidence type="ECO:0000256" key="4">
    <source>
        <dbReference type="ARBA" id="ARBA00022989"/>
    </source>
</evidence>
<reference evidence="7 8" key="1">
    <citation type="submission" date="2018-07" db="EMBL/GenBank/DDBJ databases">
        <authorList>
            <person name="Quirk P.G."/>
            <person name="Krulwich T.A."/>
        </authorList>
    </citation>
    <scope>NUCLEOTIDE SEQUENCE [LARGE SCALE GENOMIC DNA]</scope>
    <source>
        <strain evidence="7 8">CC-BB4</strain>
    </source>
</reference>
<evidence type="ECO:0000256" key="3">
    <source>
        <dbReference type="ARBA" id="ARBA00022692"/>
    </source>
</evidence>
<keyword evidence="4 6" id="KW-1133">Transmembrane helix</keyword>
<evidence type="ECO:0000313" key="8">
    <source>
        <dbReference type="Proteomes" id="UP000254889"/>
    </source>
</evidence>
<protein>
    <submittedName>
        <fullName evidence="7">Branched-chain amino acid ABC transporter permease</fullName>
    </submittedName>
</protein>
<keyword evidence="2" id="KW-1003">Cell membrane</keyword>
<organism evidence="7 8">
    <name type="scientific">Pseudolabrys taiwanensis</name>
    <dbReference type="NCBI Taxonomy" id="331696"/>
    <lineage>
        <taxon>Bacteria</taxon>
        <taxon>Pseudomonadati</taxon>
        <taxon>Pseudomonadota</taxon>
        <taxon>Alphaproteobacteria</taxon>
        <taxon>Hyphomicrobiales</taxon>
        <taxon>Xanthobacteraceae</taxon>
        <taxon>Pseudolabrys</taxon>
    </lineage>
</organism>
<feature type="transmembrane region" description="Helical" evidence="6">
    <location>
        <begin position="170"/>
        <end position="189"/>
    </location>
</feature>
<feature type="transmembrane region" description="Helical" evidence="6">
    <location>
        <begin position="39"/>
        <end position="62"/>
    </location>
</feature>
<gene>
    <name evidence="7" type="ORF">DW352_21660</name>
</gene>
<accession>A0A346A4R9</accession>
<feature type="transmembrane region" description="Helical" evidence="6">
    <location>
        <begin position="292"/>
        <end position="311"/>
    </location>
</feature>
<dbReference type="Pfam" id="PF02653">
    <property type="entry name" value="BPD_transp_2"/>
    <property type="match status" value="1"/>
</dbReference>
<feature type="transmembrane region" description="Helical" evidence="6">
    <location>
        <begin position="256"/>
        <end position="280"/>
    </location>
</feature>